<sequence length="101" mass="10661">MAVGMVIALVGYVEQEQAMMRHFPDAAEPRSFRTTTIVAIAALALIAACGTGIAALCGLLPESENVAVTATTIPLVDIWRNESSSPIRPQSESRDSGMSVE</sequence>
<keyword evidence="3" id="KW-1185">Reference proteome</keyword>
<evidence type="ECO:0000313" key="3">
    <source>
        <dbReference type="Proteomes" id="UP001462961"/>
    </source>
</evidence>
<comment type="caution">
    <text evidence="2">The sequence shown here is derived from an EMBL/GenBank/DDBJ whole genome shotgun (WGS) entry which is preliminary data.</text>
</comment>
<name>A0ABV0E0T7_9BURK</name>
<protein>
    <recommendedName>
        <fullName evidence="4">Lipoprotein LpqS</fullName>
    </recommendedName>
</protein>
<gene>
    <name evidence="2" type="ORF">VOI32_19895</name>
</gene>
<keyword evidence="1" id="KW-0472">Membrane</keyword>
<evidence type="ECO:0000313" key="2">
    <source>
        <dbReference type="EMBL" id="MEO1756191.1"/>
    </source>
</evidence>
<organism evidence="2 3">
    <name type="scientific">Paraburkholderia caribensis</name>
    <dbReference type="NCBI Taxonomy" id="75105"/>
    <lineage>
        <taxon>Bacteria</taxon>
        <taxon>Pseudomonadati</taxon>
        <taxon>Pseudomonadota</taxon>
        <taxon>Betaproteobacteria</taxon>
        <taxon>Burkholderiales</taxon>
        <taxon>Burkholderiaceae</taxon>
        <taxon>Paraburkholderia</taxon>
    </lineage>
</organism>
<accession>A0ABV0E0T7</accession>
<dbReference type="RefSeq" id="WP_233445336.1">
    <property type="nucleotide sequence ID" value="NZ_CP015958.1"/>
</dbReference>
<keyword evidence="1" id="KW-1133">Transmembrane helix</keyword>
<keyword evidence="1" id="KW-0812">Transmembrane</keyword>
<evidence type="ECO:0000256" key="1">
    <source>
        <dbReference type="SAM" id="Phobius"/>
    </source>
</evidence>
<feature type="transmembrane region" description="Helical" evidence="1">
    <location>
        <begin position="39"/>
        <end position="60"/>
    </location>
</feature>
<reference evidence="2 3" key="1">
    <citation type="submission" date="2024-01" db="EMBL/GenBank/DDBJ databases">
        <title>The diversity of rhizobia nodulating Mimosa spp. in eleven states of Brazil covering several biomes is determined by host plant, location, and edaphic factors.</title>
        <authorList>
            <person name="Rouws L."/>
            <person name="Barauna A."/>
            <person name="Beukes C."/>
            <person name="De Faria S.M."/>
            <person name="Gross E."/>
            <person name="Dos Reis Junior F.B."/>
            <person name="Simon M."/>
            <person name="Maluk M."/>
            <person name="Odee D.W."/>
            <person name="Kenicer G."/>
            <person name="Young J.P.W."/>
            <person name="Reis V.M."/>
            <person name="Zilli J."/>
            <person name="James E.K."/>
        </authorList>
    </citation>
    <scope>NUCLEOTIDE SEQUENCE [LARGE SCALE GENOMIC DNA]</scope>
    <source>
        <strain evidence="2 3">JHI1651</strain>
    </source>
</reference>
<dbReference type="EMBL" id="JAYLVJ010000023">
    <property type="protein sequence ID" value="MEO1756191.1"/>
    <property type="molecule type" value="Genomic_DNA"/>
</dbReference>
<evidence type="ECO:0008006" key="4">
    <source>
        <dbReference type="Google" id="ProtNLM"/>
    </source>
</evidence>
<proteinExistence type="predicted"/>
<dbReference type="Proteomes" id="UP001462961">
    <property type="component" value="Unassembled WGS sequence"/>
</dbReference>